<proteinExistence type="predicted"/>
<dbReference type="Proteomes" id="UP000294506">
    <property type="component" value="Unassembled WGS sequence"/>
</dbReference>
<keyword evidence="1" id="KW-0175">Coiled coil</keyword>
<evidence type="ECO:0000256" key="1">
    <source>
        <dbReference type="SAM" id="Coils"/>
    </source>
</evidence>
<evidence type="ECO:0000313" key="3">
    <source>
        <dbReference type="Proteomes" id="UP000294506"/>
    </source>
</evidence>
<dbReference type="EMBL" id="SOAN01000006">
    <property type="protein sequence ID" value="TDS85411.1"/>
    <property type="molecule type" value="Genomic_DNA"/>
</dbReference>
<feature type="coiled-coil region" evidence="1">
    <location>
        <begin position="7"/>
        <end position="34"/>
    </location>
</feature>
<dbReference type="AlphaFoldDB" id="A0A4R7G2G4"/>
<comment type="caution">
    <text evidence="2">The sequence shown here is derived from an EMBL/GenBank/DDBJ whole genome shotgun (WGS) entry which is preliminary data.</text>
</comment>
<name>A0A4R7G2G4_9MICC</name>
<keyword evidence="3" id="KW-1185">Reference proteome</keyword>
<protein>
    <submittedName>
        <fullName evidence="2">Uncharacterized protein</fullName>
    </submittedName>
</protein>
<sequence length="49" mass="5765">MSETNFQDEVLHKLRSLEESIQRLEGELRLVKNYQQGLGDEHTDYTTRG</sequence>
<reference evidence="2 3" key="1">
    <citation type="submission" date="2019-03" db="EMBL/GenBank/DDBJ databases">
        <title>Genomic Encyclopedia of Type Strains, Phase III (KMG-III): the genomes of soil and plant-associated and newly described type strains.</title>
        <authorList>
            <person name="Whitman W."/>
        </authorList>
    </citation>
    <scope>NUCLEOTIDE SEQUENCE [LARGE SCALE GENOMIC DNA]</scope>
    <source>
        <strain evidence="2 3">DSM 27373</strain>
    </source>
</reference>
<dbReference type="RefSeq" id="WP_166645895.1">
    <property type="nucleotide sequence ID" value="NZ_JBIMET010000004.1"/>
</dbReference>
<evidence type="ECO:0000313" key="2">
    <source>
        <dbReference type="EMBL" id="TDS85411.1"/>
    </source>
</evidence>
<accession>A0A4R7G2G4</accession>
<gene>
    <name evidence="2" type="ORF">EV640_10657</name>
</gene>
<organism evidence="2 3">
    <name type="scientific">Nesterenkonia aurantiaca</name>
    <dbReference type="NCBI Taxonomy" id="1436010"/>
    <lineage>
        <taxon>Bacteria</taxon>
        <taxon>Bacillati</taxon>
        <taxon>Actinomycetota</taxon>
        <taxon>Actinomycetes</taxon>
        <taxon>Micrococcales</taxon>
        <taxon>Micrococcaceae</taxon>
        <taxon>Nesterenkonia</taxon>
    </lineage>
</organism>